<dbReference type="RefSeq" id="XP_046053219.1">
    <property type="nucleotide sequence ID" value="XM_046192136.1"/>
</dbReference>
<organism evidence="1 2">
    <name type="scientific">Fusarium redolens</name>
    <dbReference type="NCBI Taxonomy" id="48865"/>
    <lineage>
        <taxon>Eukaryota</taxon>
        <taxon>Fungi</taxon>
        <taxon>Dikarya</taxon>
        <taxon>Ascomycota</taxon>
        <taxon>Pezizomycotina</taxon>
        <taxon>Sordariomycetes</taxon>
        <taxon>Hypocreomycetidae</taxon>
        <taxon>Hypocreales</taxon>
        <taxon>Nectriaceae</taxon>
        <taxon>Fusarium</taxon>
        <taxon>Fusarium redolens species complex</taxon>
    </lineage>
</organism>
<name>A0A9P9KFZ8_FUSRE</name>
<feature type="non-terminal residue" evidence="1">
    <location>
        <position position="66"/>
    </location>
</feature>
<evidence type="ECO:0000313" key="2">
    <source>
        <dbReference type="Proteomes" id="UP000720189"/>
    </source>
</evidence>
<evidence type="ECO:0000313" key="1">
    <source>
        <dbReference type="EMBL" id="KAH7261342.1"/>
    </source>
</evidence>
<comment type="caution">
    <text evidence="1">The sequence shown here is derived from an EMBL/GenBank/DDBJ whole genome shotgun (WGS) entry which is preliminary data.</text>
</comment>
<reference evidence="1" key="1">
    <citation type="journal article" date="2021" name="Nat. Commun.">
        <title>Genetic determinants of endophytism in the Arabidopsis root mycobiome.</title>
        <authorList>
            <person name="Mesny F."/>
            <person name="Miyauchi S."/>
            <person name="Thiergart T."/>
            <person name="Pickel B."/>
            <person name="Atanasova L."/>
            <person name="Karlsson M."/>
            <person name="Huettel B."/>
            <person name="Barry K.W."/>
            <person name="Haridas S."/>
            <person name="Chen C."/>
            <person name="Bauer D."/>
            <person name="Andreopoulos W."/>
            <person name="Pangilinan J."/>
            <person name="LaButti K."/>
            <person name="Riley R."/>
            <person name="Lipzen A."/>
            <person name="Clum A."/>
            <person name="Drula E."/>
            <person name="Henrissat B."/>
            <person name="Kohler A."/>
            <person name="Grigoriev I.V."/>
            <person name="Martin F.M."/>
            <person name="Hacquard S."/>
        </authorList>
    </citation>
    <scope>NUCLEOTIDE SEQUENCE</scope>
    <source>
        <strain evidence="1">MPI-CAGE-AT-0023</strain>
    </source>
</reference>
<keyword evidence="2" id="KW-1185">Reference proteome</keyword>
<dbReference type="AlphaFoldDB" id="A0A9P9KFZ8"/>
<protein>
    <submittedName>
        <fullName evidence="1">Uncharacterized protein</fullName>
    </submittedName>
</protein>
<proteinExistence type="predicted"/>
<dbReference type="Proteomes" id="UP000720189">
    <property type="component" value="Unassembled WGS sequence"/>
</dbReference>
<sequence length="66" mass="7540">MTSTALMRSLPRHHELISNSLHRNHVTHVTLIVLLFSDPYSLAQRKCKRNCNRDGPTIVSLLVSFI</sequence>
<gene>
    <name evidence="1" type="ORF">BKA55DRAFT_561029</name>
</gene>
<dbReference type="GeneID" id="70222090"/>
<accession>A0A9P9KFZ8</accession>
<dbReference type="EMBL" id="JAGMUX010000004">
    <property type="protein sequence ID" value="KAH7261342.1"/>
    <property type="molecule type" value="Genomic_DNA"/>
</dbReference>